<evidence type="ECO:0000256" key="1">
    <source>
        <dbReference type="SAM" id="MobiDB-lite"/>
    </source>
</evidence>
<organism evidence="2">
    <name type="scientific">uncultured Rubrobacteraceae bacterium</name>
    <dbReference type="NCBI Taxonomy" id="349277"/>
    <lineage>
        <taxon>Bacteria</taxon>
        <taxon>Bacillati</taxon>
        <taxon>Actinomycetota</taxon>
        <taxon>Rubrobacteria</taxon>
        <taxon>Rubrobacterales</taxon>
        <taxon>Rubrobacteraceae</taxon>
        <taxon>environmental samples</taxon>
    </lineage>
</organism>
<feature type="compositionally biased region" description="Polar residues" evidence="1">
    <location>
        <begin position="11"/>
        <end position="27"/>
    </location>
</feature>
<evidence type="ECO:0000313" key="2">
    <source>
        <dbReference type="EMBL" id="CAA9457507.1"/>
    </source>
</evidence>
<reference evidence="2" key="1">
    <citation type="submission" date="2020-02" db="EMBL/GenBank/DDBJ databases">
        <authorList>
            <person name="Meier V. D."/>
        </authorList>
    </citation>
    <scope>NUCLEOTIDE SEQUENCE</scope>
    <source>
        <strain evidence="2">AVDCRST_MAG37</strain>
    </source>
</reference>
<sequence length="39" mass="4350">MRRREVVSNGKGLTTRGSVLYDSSSVMHRSAGGRLRDEQ</sequence>
<gene>
    <name evidence="2" type="ORF">AVDCRST_MAG37-3257</name>
</gene>
<accession>A0A6J4QWV3</accession>
<dbReference type="AlphaFoldDB" id="A0A6J4QWV3"/>
<proteinExistence type="predicted"/>
<protein>
    <submittedName>
        <fullName evidence="2">Uncharacterized protein</fullName>
    </submittedName>
</protein>
<feature type="region of interest" description="Disordered" evidence="1">
    <location>
        <begin position="1"/>
        <end position="39"/>
    </location>
</feature>
<name>A0A6J4QWV3_9ACTN</name>
<dbReference type="EMBL" id="CADCVD010000164">
    <property type="protein sequence ID" value="CAA9457507.1"/>
    <property type="molecule type" value="Genomic_DNA"/>
</dbReference>